<comment type="caution">
    <text evidence="4">The sequence shown here is derived from an EMBL/GenBank/DDBJ whole genome shotgun (WGS) entry which is preliminary data.</text>
</comment>
<evidence type="ECO:0000256" key="1">
    <source>
        <dbReference type="SAM" id="Coils"/>
    </source>
</evidence>
<keyword evidence="5" id="KW-1185">Reference proteome</keyword>
<dbReference type="Pfam" id="PF19579">
    <property type="entry name" value="FtsL_2"/>
    <property type="match status" value="1"/>
</dbReference>
<sequence length="128" mass="14385">MSQNTFKNKLKEGSSPKGRSGKTIFSWMEEKLDVKKILGEGVPVQLVPPVGFVALLALIYIYSNLRAENKIREIEKAKQAVADIRADVTTLEADYMKSSMQSEVSKRVAAFELYELNQPPVKLEIPKK</sequence>
<proteinExistence type="predicted"/>
<organism evidence="4 5">
    <name type="scientific">Halteria grandinella</name>
    <dbReference type="NCBI Taxonomy" id="5974"/>
    <lineage>
        <taxon>Eukaryota</taxon>
        <taxon>Sar</taxon>
        <taxon>Alveolata</taxon>
        <taxon>Ciliophora</taxon>
        <taxon>Intramacronucleata</taxon>
        <taxon>Spirotrichea</taxon>
        <taxon>Stichotrichia</taxon>
        <taxon>Sporadotrichida</taxon>
        <taxon>Halteriidae</taxon>
        <taxon>Halteria</taxon>
    </lineage>
</organism>
<reference evidence="4" key="1">
    <citation type="submission" date="2019-06" db="EMBL/GenBank/DDBJ databases">
        <authorList>
            <person name="Zheng W."/>
        </authorList>
    </citation>
    <scope>NUCLEOTIDE SEQUENCE</scope>
    <source>
        <strain evidence="4">QDHG01</strain>
    </source>
</reference>
<dbReference type="AlphaFoldDB" id="A0A8J8SU69"/>
<feature type="transmembrane region" description="Helical" evidence="3">
    <location>
        <begin position="42"/>
        <end position="62"/>
    </location>
</feature>
<keyword evidence="3" id="KW-1133">Transmembrane helix</keyword>
<dbReference type="InterPro" id="IPR045755">
    <property type="entry name" value="FtsL-like"/>
</dbReference>
<protein>
    <recommendedName>
        <fullName evidence="6">Cell division protein FtsL</fullName>
    </recommendedName>
</protein>
<evidence type="ECO:0008006" key="6">
    <source>
        <dbReference type="Google" id="ProtNLM"/>
    </source>
</evidence>
<name>A0A8J8SU69_HALGN</name>
<feature type="coiled-coil region" evidence="1">
    <location>
        <begin position="67"/>
        <end position="94"/>
    </location>
</feature>
<keyword evidence="1" id="KW-0175">Coiled coil</keyword>
<accession>A0A8J8SU69</accession>
<keyword evidence="3" id="KW-0472">Membrane</keyword>
<gene>
    <name evidence="4" type="ORF">FGO68_gene833</name>
</gene>
<dbReference type="Proteomes" id="UP000785679">
    <property type="component" value="Unassembled WGS sequence"/>
</dbReference>
<evidence type="ECO:0000256" key="2">
    <source>
        <dbReference type="SAM" id="MobiDB-lite"/>
    </source>
</evidence>
<keyword evidence="3" id="KW-0812">Transmembrane</keyword>
<evidence type="ECO:0000313" key="4">
    <source>
        <dbReference type="EMBL" id="TNV67694.1"/>
    </source>
</evidence>
<dbReference type="EMBL" id="RRYP01038720">
    <property type="protein sequence ID" value="TNV67694.1"/>
    <property type="molecule type" value="Genomic_DNA"/>
</dbReference>
<feature type="region of interest" description="Disordered" evidence="2">
    <location>
        <begin position="1"/>
        <end position="21"/>
    </location>
</feature>
<evidence type="ECO:0000313" key="5">
    <source>
        <dbReference type="Proteomes" id="UP000785679"/>
    </source>
</evidence>
<evidence type="ECO:0000256" key="3">
    <source>
        <dbReference type="SAM" id="Phobius"/>
    </source>
</evidence>